<dbReference type="EMBL" id="JAMSHJ010000004">
    <property type="protein sequence ID" value="KAI5414553.1"/>
    <property type="molecule type" value="Genomic_DNA"/>
</dbReference>
<feature type="region of interest" description="Disordered" evidence="1">
    <location>
        <begin position="16"/>
        <end position="75"/>
    </location>
</feature>
<keyword evidence="3" id="KW-1185">Reference proteome</keyword>
<dbReference type="Proteomes" id="UP001058974">
    <property type="component" value="Chromosome 4"/>
</dbReference>
<name>A0A9D4X4F2_PEA</name>
<gene>
    <name evidence="2" type="ORF">KIW84_040154</name>
</gene>
<evidence type="ECO:0000256" key="1">
    <source>
        <dbReference type="SAM" id="MobiDB-lite"/>
    </source>
</evidence>
<feature type="compositionally biased region" description="Polar residues" evidence="1">
    <location>
        <begin position="47"/>
        <end position="63"/>
    </location>
</feature>
<organism evidence="2 3">
    <name type="scientific">Pisum sativum</name>
    <name type="common">Garden pea</name>
    <name type="synonym">Lathyrus oleraceus</name>
    <dbReference type="NCBI Taxonomy" id="3888"/>
    <lineage>
        <taxon>Eukaryota</taxon>
        <taxon>Viridiplantae</taxon>
        <taxon>Streptophyta</taxon>
        <taxon>Embryophyta</taxon>
        <taxon>Tracheophyta</taxon>
        <taxon>Spermatophyta</taxon>
        <taxon>Magnoliopsida</taxon>
        <taxon>eudicotyledons</taxon>
        <taxon>Gunneridae</taxon>
        <taxon>Pentapetalae</taxon>
        <taxon>rosids</taxon>
        <taxon>fabids</taxon>
        <taxon>Fabales</taxon>
        <taxon>Fabaceae</taxon>
        <taxon>Papilionoideae</taxon>
        <taxon>50 kb inversion clade</taxon>
        <taxon>NPAAA clade</taxon>
        <taxon>Hologalegina</taxon>
        <taxon>IRL clade</taxon>
        <taxon>Fabeae</taxon>
        <taxon>Lathyrus</taxon>
    </lineage>
</organism>
<protein>
    <submittedName>
        <fullName evidence="2">Uncharacterized protein</fullName>
    </submittedName>
</protein>
<feature type="compositionally biased region" description="Basic and acidic residues" evidence="1">
    <location>
        <begin position="64"/>
        <end position="73"/>
    </location>
</feature>
<sequence length="142" mass="16309">MTTNFSNQIVIDEHIEDSMKKDNKQKMDASVLPHLPQEQRVLPHQRPAQSNHKLKQKQISQKNNDQEGRHPHYDPIPMSYTHLLPVLVNVGEIVPKQIELARFPYGRKHDPSAIGGYHAGYMFQPMVIPHIHPQSQISSVPM</sequence>
<evidence type="ECO:0000313" key="3">
    <source>
        <dbReference type="Proteomes" id="UP001058974"/>
    </source>
</evidence>
<proteinExistence type="predicted"/>
<reference evidence="2 3" key="1">
    <citation type="journal article" date="2022" name="Nat. Genet.">
        <title>Improved pea reference genome and pan-genome highlight genomic features and evolutionary characteristics.</title>
        <authorList>
            <person name="Yang T."/>
            <person name="Liu R."/>
            <person name="Luo Y."/>
            <person name="Hu S."/>
            <person name="Wang D."/>
            <person name="Wang C."/>
            <person name="Pandey M.K."/>
            <person name="Ge S."/>
            <person name="Xu Q."/>
            <person name="Li N."/>
            <person name="Li G."/>
            <person name="Huang Y."/>
            <person name="Saxena R.K."/>
            <person name="Ji Y."/>
            <person name="Li M."/>
            <person name="Yan X."/>
            <person name="He Y."/>
            <person name="Liu Y."/>
            <person name="Wang X."/>
            <person name="Xiang C."/>
            <person name="Varshney R.K."/>
            <person name="Ding H."/>
            <person name="Gao S."/>
            <person name="Zong X."/>
        </authorList>
    </citation>
    <scope>NUCLEOTIDE SEQUENCE [LARGE SCALE GENOMIC DNA]</scope>
    <source>
        <strain evidence="2 3">cv. Zhongwan 6</strain>
    </source>
</reference>
<accession>A0A9D4X4F2</accession>
<comment type="caution">
    <text evidence="2">The sequence shown here is derived from an EMBL/GenBank/DDBJ whole genome shotgun (WGS) entry which is preliminary data.</text>
</comment>
<evidence type="ECO:0000313" key="2">
    <source>
        <dbReference type="EMBL" id="KAI5414553.1"/>
    </source>
</evidence>
<feature type="compositionally biased region" description="Basic and acidic residues" evidence="1">
    <location>
        <begin position="16"/>
        <end position="27"/>
    </location>
</feature>
<dbReference type="Gramene" id="Psat04G0015400-T1">
    <property type="protein sequence ID" value="KAI5414553.1"/>
    <property type="gene ID" value="KIW84_040154"/>
</dbReference>
<dbReference type="AlphaFoldDB" id="A0A9D4X4F2"/>